<evidence type="ECO:0000313" key="3">
    <source>
        <dbReference type="Proteomes" id="UP000272942"/>
    </source>
</evidence>
<accession>A0A183AMP4</accession>
<organism evidence="4">
    <name type="scientific">Echinostoma caproni</name>
    <dbReference type="NCBI Taxonomy" id="27848"/>
    <lineage>
        <taxon>Eukaryota</taxon>
        <taxon>Metazoa</taxon>
        <taxon>Spiralia</taxon>
        <taxon>Lophotrochozoa</taxon>
        <taxon>Platyhelminthes</taxon>
        <taxon>Trematoda</taxon>
        <taxon>Digenea</taxon>
        <taxon>Plagiorchiida</taxon>
        <taxon>Echinostomata</taxon>
        <taxon>Echinostomatoidea</taxon>
        <taxon>Echinostomatidae</taxon>
        <taxon>Echinostoma</taxon>
    </lineage>
</organism>
<keyword evidence="3" id="KW-1185">Reference proteome</keyword>
<dbReference type="SUPFAM" id="SSF82544">
    <property type="entry name" value="GckA/TtuD-like"/>
    <property type="match status" value="1"/>
</dbReference>
<dbReference type="PANTHER" id="PTHR12227">
    <property type="entry name" value="GLYCERATE KINASE"/>
    <property type="match status" value="1"/>
</dbReference>
<sequence>MCFAPSRCKKVLQDWVGSAPNLILTIWAATFNPGGCIMDSVWKYTEGSVGTSQHGTSVVPQHTAVREGSSVCRGSSTSSAIRRINLTSACPRIRSVPTILTTNLSGDSTKKGCCGLLHSICAGYEIIGIKYGLLQSVRKQRQVNLHAQLIGQQSVNESSILQTCYDEIQAAAEEHSVDYLALCILLGGETTTVVQSTLTDNTEKSIGGRCSHMALAATLRWYEMMRESDSQPADYRHEVTLLAGATDGLDGPAVGGAGVWVNSQGEPVLTNERLFKDALSSLERSDSYGFFLKHAPSCVIPPRLTGTNVMDIFISTAGIYL</sequence>
<evidence type="ECO:0000259" key="1">
    <source>
        <dbReference type="Pfam" id="PF05161"/>
    </source>
</evidence>
<dbReference type="Gene3D" id="3.40.1480.10">
    <property type="entry name" value="MOFRL domain"/>
    <property type="match status" value="1"/>
</dbReference>
<evidence type="ECO:0000313" key="4">
    <source>
        <dbReference type="WBParaSite" id="ECPE_0000825301-mRNA-1"/>
    </source>
</evidence>
<dbReference type="InterPro" id="IPR039760">
    <property type="entry name" value="MOFRL_protein"/>
</dbReference>
<dbReference type="EMBL" id="UZAN01045696">
    <property type="protein sequence ID" value="VDP83041.1"/>
    <property type="molecule type" value="Genomic_DNA"/>
</dbReference>
<reference evidence="4" key="1">
    <citation type="submission" date="2016-06" db="UniProtKB">
        <authorList>
            <consortium name="WormBaseParasite"/>
        </authorList>
    </citation>
    <scope>IDENTIFICATION</scope>
</reference>
<dbReference type="Pfam" id="PF05161">
    <property type="entry name" value="MOFRL"/>
    <property type="match status" value="1"/>
</dbReference>
<gene>
    <name evidence="2" type="ORF">ECPE_LOCUS8229</name>
</gene>
<dbReference type="GO" id="GO:0008887">
    <property type="term" value="F:glycerate kinase activity"/>
    <property type="evidence" value="ECO:0007669"/>
    <property type="project" value="InterPro"/>
</dbReference>
<dbReference type="OrthoDB" id="44918at2759"/>
<dbReference type="InterPro" id="IPR037035">
    <property type="entry name" value="GK-like_C_sf"/>
</dbReference>
<dbReference type="GO" id="GO:0005737">
    <property type="term" value="C:cytoplasm"/>
    <property type="evidence" value="ECO:0007669"/>
    <property type="project" value="TreeGrafter"/>
</dbReference>
<evidence type="ECO:0000313" key="2">
    <source>
        <dbReference type="EMBL" id="VDP83041.1"/>
    </source>
</evidence>
<dbReference type="InterPro" id="IPR007835">
    <property type="entry name" value="MOFRL"/>
</dbReference>
<dbReference type="Proteomes" id="UP000272942">
    <property type="component" value="Unassembled WGS sequence"/>
</dbReference>
<feature type="domain" description="MOFRL" evidence="1">
    <location>
        <begin position="183"/>
        <end position="311"/>
    </location>
</feature>
<dbReference type="AlphaFoldDB" id="A0A183AMP4"/>
<dbReference type="WBParaSite" id="ECPE_0000825301-mRNA-1">
    <property type="protein sequence ID" value="ECPE_0000825301-mRNA-1"/>
    <property type="gene ID" value="ECPE_0000825301"/>
</dbReference>
<name>A0A183AMP4_9TREM</name>
<protein>
    <submittedName>
        <fullName evidence="4">MOFRL domain-containing protein</fullName>
    </submittedName>
</protein>
<reference evidence="2 3" key="2">
    <citation type="submission" date="2018-11" db="EMBL/GenBank/DDBJ databases">
        <authorList>
            <consortium name="Pathogen Informatics"/>
        </authorList>
    </citation>
    <scope>NUCLEOTIDE SEQUENCE [LARGE SCALE GENOMIC DNA]</scope>
    <source>
        <strain evidence="2 3">Egypt</strain>
    </source>
</reference>
<dbReference type="PANTHER" id="PTHR12227:SF0">
    <property type="entry name" value="GLYCERATE KINASE"/>
    <property type="match status" value="1"/>
</dbReference>
<proteinExistence type="predicted"/>